<gene>
    <name evidence="1" type="ORF">VCR5J5_1330015</name>
</gene>
<sequence>MNIKLAKQLSAIGNGYSGCWIDSDYGKVIQRWLLVTMNKLRSKKRASLQ</sequence>
<comment type="caution">
    <text evidence="1">The sequence shown here is derived from an EMBL/GenBank/DDBJ whole genome shotgun (WGS) entry which is preliminary data.</text>
</comment>
<organism evidence="1 2">
    <name type="scientific">Vibrio crassostreae</name>
    <dbReference type="NCBI Taxonomy" id="246167"/>
    <lineage>
        <taxon>Bacteria</taxon>
        <taxon>Pseudomonadati</taxon>
        <taxon>Pseudomonadota</taxon>
        <taxon>Gammaproteobacteria</taxon>
        <taxon>Vibrionales</taxon>
        <taxon>Vibrionaceae</taxon>
        <taxon>Vibrio</taxon>
    </lineage>
</organism>
<name>A0A822MSC7_9VIBR</name>
<dbReference type="Proteomes" id="UP000049495">
    <property type="component" value="Unassembled WGS sequence"/>
</dbReference>
<dbReference type="AlphaFoldDB" id="A0A822MSC7"/>
<accession>A0A822MSC7</accession>
<reference evidence="2" key="1">
    <citation type="submission" date="2014-06" db="EMBL/GenBank/DDBJ databases">
        <authorList>
            <person name="Le Roux Frederique"/>
        </authorList>
    </citation>
    <scope>NUCLEOTIDE SEQUENCE [LARGE SCALE GENOMIC DNA]</scope>
    <source>
        <strain evidence="2">J5-5</strain>
    </source>
</reference>
<dbReference type="EMBL" id="CCJV01000039">
    <property type="protein sequence ID" value="CDS98549.1"/>
    <property type="molecule type" value="Genomic_DNA"/>
</dbReference>
<proteinExistence type="predicted"/>
<protein>
    <submittedName>
        <fullName evidence="1">Uncharacterized protein</fullName>
    </submittedName>
</protein>
<evidence type="ECO:0000313" key="2">
    <source>
        <dbReference type="Proteomes" id="UP000049495"/>
    </source>
</evidence>
<evidence type="ECO:0000313" key="1">
    <source>
        <dbReference type="EMBL" id="CDS98549.1"/>
    </source>
</evidence>